<reference evidence="2" key="3">
    <citation type="submission" date="2006-01" db="EMBL/GenBank/DDBJ databases">
        <authorList>
            <person name="Buell R."/>
        </authorList>
    </citation>
    <scope>NUCLEOTIDE SEQUENCE</scope>
</reference>
<gene>
    <name evidence="2" type="ordered locus">LOC_Os11g28390</name>
</gene>
<accession>Q2R4I2</accession>
<evidence type="ECO:0000313" key="2">
    <source>
        <dbReference type="EMBL" id="ABA93662.1"/>
    </source>
</evidence>
<dbReference type="EMBL" id="DP000010">
    <property type="protein sequence ID" value="ABA93662.1"/>
    <property type="molecule type" value="Genomic_DNA"/>
</dbReference>
<feature type="compositionally biased region" description="Low complexity" evidence="1">
    <location>
        <begin position="64"/>
        <end position="75"/>
    </location>
</feature>
<protein>
    <submittedName>
        <fullName evidence="2">Uncharacterized protein</fullName>
    </submittedName>
</protein>
<dbReference type="AlphaFoldDB" id="Q2R4I2"/>
<evidence type="ECO:0000256" key="1">
    <source>
        <dbReference type="SAM" id="MobiDB-lite"/>
    </source>
</evidence>
<reference evidence="2" key="1">
    <citation type="journal article" date="2005" name="BMC Biol.">
        <title>The sequence of rice chromosomes 11 and 12, rich in disease resistance genes and recent gene duplications.</title>
        <authorList>
            <consortium name="The rice chromosomes 11 and 12 sequencing consortia"/>
        </authorList>
    </citation>
    <scope>NUCLEOTIDE SEQUENCE [LARGE SCALE GENOMIC DNA]</scope>
</reference>
<proteinExistence type="predicted"/>
<reference evidence="2" key="2">
    <citation type="submission" date="2005-04" db="EMBL/GenBank/DDBJ databases">
        <authorList>
            <person name="Buell C.R."/>
            <person name="Wing R.A."/>
            <person name="McCombie W.A."/>
            <person name="Ouyang S."/>
        </authorList>
    </citation>
    <scope>NUCLEOTIDE SEQUENCE</scope>
</reference>
<sequence>MATVTQVPGLSMPSMLGNPDGGAPAVATDQSAPCATGGEALVGEGRLRKGKMVAEDQSPSSVSGGAPADLPPGGDKLVENGGDTDTLHLGARRPWIERMVGPTDICDWE</sequence>
<name>Q2R4I2_ORYSJ</name>
<feature type="region of interest" description="Disordered" evidence="1">
    <location>
        <begin position="1"/>
        <end position="87"/>
    </location>
</feature>
<organism evidence="2">
    <name type="scientific">Oryza sativa subsp. japonica</name>
    <name type="common">Rice</name>
    <dbReference type="NCBI Taxonomy" id="39947"/>
    <lineage>
        <taxon>Eukaryota</taxon>
        <taxon>Viridiplantae</taxon>
        <taxon>Streptophyta</taxon>
        <taxon>Embryophyta</taxon>
        <taxon>Tracheophyta</taxon>
        <taxon>Spermatophyta</taxon>
        <taxon>Magnoliopsida</taxon>
        <taxon>Liliopsida</taxon>
        <taxon>Poales</taxon>
        <taxon>Poaceae</taxon>
        <taxon>BOP clade</taxon>
        <taxon>Oryzoideae</taxon>
        <taxon>Oryzeae</taxon>
        <taxon>Oryzinae</taxon>
        <taxon>Oryza</taxon>
        <taxon>Oryza sativa</taxon>
    </lineage>
</organism>